<evidence type="ECO:0000256" key="3">
    <source>
        <dbReference type="ARBA" id="ARBA00022741"/>
    </source>
</evidence>
<dbReference type="PANTHER" id="PTHR43085:SF1">
    <property type="entry name" value="PSEUDOURIDINE KINASE-RELATED"/>
    <property type="match status" value="1"/>
</dbReference>
<evidence type="ECO:0000256" key="1">
    <source>
        <dbReference type="ARBA" id="ARBA00010688"/>
    </source>
</evidence>
<dbReference type="STRING" id="415747.SAMN03097708_00216"/>
<dbReference type="RefSeq" id="WP_092991720.1">
    <property type="nucleotide sequence ID" value="NZ_FMWD01000001.1"/>
</dbReference>
<keyword evidence="5" id="KW-0067">ATP-binding</keyword>
<organism evidence="7 8">
    <name type="scientific">Thiohalomonas denitrificans</name>
    <dbReference type="NCBI Taxonomy" id="415747"/>
    <lineage>
        <taxon>Bacteria</taxon>
        <taxon>Pseudomonadati</taxon>
        <taxon>Pseudomonadota</taxon>
        <taxon>Gammaproteobacteria</taxon>
        <taxon>Thiohalomonadales</taxon>
        <taxon>Thiohalomonadaceae</taxon>
        <taxon>Thiohalomonas</taxon>
    </lineage>
</organism>
<dbReference type="SUPFAM" id="SSF53613">
    <property type="entry name" value="Ribokinase-like"/>
    <property type="match status" value="1"/>
</dbReference>
<name>A0A1G5PJE0_9GAMM</name>
<reference evidence="7 8" key="1">
    <citation type="submission" date="2016-10" db="EMBL/GenBank/DDBJ databases">
        <authorList>
            <person name="de Groot N.N."/>
        </authorList>
    </citation>
    <scope>NUCLEOTIDE SEQUENCE [LARGE SCALE GENOMIC DNA]</scope>
    <source>
        <strain evidence="7 8">HLD2</strain>
    </source>
</reference>
<keyword evidence="4 7" id="KW-0418">Kinase</keyword>
<evidence type="ECO:0000256" key="5">
    <source>
        <dbReference type="ARBA" id="ARBA00022840"/>
    </source>
</evidence>
<dbReference type="InterPro" id="IPR029056">
    <property type="entry name" value="Ribokinase-like"/>
</dbReference>
<evidence type="ECO:0000259" key="6">
    <source>
        <dbReference type="Pfam" id="PF00294"/>
    </source>
</evidence>
<proteinExistence type="inferred from homology"/>
<evidence type="ECO:0000313" key="8">
    <source>
        <dbReference type="Proteomes" id="UP000199648"/>
    </source>
</evidence>
<evidence type="ECO:0000256" key="2">
    <source>
        <dbReference type="ARBA" id="ARBA00022679"/>
    </source>
</evidence>
<sequence>MREERLSQQGRPVIFGEVLFDDFEDQGVEVLGGAPFNVAWHLQGFGLEPVFITRIGDDRQGQQVHRAMTEWGMSTSGLQLDPRHPTGKVRITLEAGQPTFSVLPDRAYDFIDDSASAALPERPALLYHGSLAARHTTSAATLNLLREQVAAPRFVDVNLRAPWWDRETLTRHLTGCRWVKLNGDEVAQLAARPVLEDHELQEGADALRLELGIETLIVTLGEEGAFILDRHGVWRDHPPPITDMADTVGAGDAFSAVCILGLMQGWPLPQILQRALAFAAEICHVRGATIADKDFYQSLIDSWE</sequence>
<evidence type="ECO:0000313" key="7">
    <source>
        <dbReference type="EMBL" id="SCZ49627.1"/>
    </source>
</evidence>
<dbReference type="InterPro" id="IPR011611">
    <property type="entry name" value="PfkB_dom"/>
</dbReference>
<dbReference type="Gene3D" id="3.40.1190.20">
    <property type="match status" value="1"/>
</dbReference>
<gene>
    <name evidence="7" type="ORF">SAMN03097708_00216</name>
</gene>
<dbReference type="InterPro" id="IPR050306">
    <property type="entry name" value="PfkB_Carbo_kinase"/>
</dbReference>
<dbReference type="GO" id="GO:0005524">
    <property type="term" value="F:ATP binding"/>
    <property type="evidence" value="ECO:0007669"/>
    <property type="project" value="UniProtKB-KW"/>
</dbReference>
<protein>
    <submittedName>
        <fullName evidence="7">Fructokinase</fullName>
    </submittedName>
</protein>
<dbReference type="GO" id="GO:0016301">
    <property type="term" value="F:kinase activity"/>
    <property type="evidence" value="ECO:0007669"/>
    <property type="project" value="UniProtKB-KW"/>
</dbReference>
<evidence type="ECO:0000256" key="4">
    <source>
        <dbReference type="ARBA" id="ARBA00022777"/>
    </source>
</evidence>
<dbReference type="EMBL" id="FMWD01000001">
    <property type="protein sequence ID" value="SCZ49627.1"/>
    <property type="molecule type" value="Genomic_DNA"/>
</dbReference>
<comment type="similarity">
    <text evidence="1">Belongs to the carbohydrate kinase PfkB family.</text>
</comment>
<dbReference type="OrthoDB" id="9779730at2"/>
<keyword evidence="3" id="KW-0547">Nucleotide-binding</keyword>
<keyword evidence="2" id="KW-0808">Transferase</keyword>
<dbReference type="Proteomes" id="UP000199648">
    <property type="component" value="Unassembled WGS sequence"/>
</dbReference>
<dbReference type="AlphaFoldDB" id="A0A1G5PJE0"/>
<dbReference type="Pfam" id="PF00294">
    <property type="entry name" value="PfkB"/>
    <property type="match status" value="1"/>
</dbReference>
<keyword evidence="8" id="KW-1185">Reference proteome</keyword>
<accession>A0A1G5PJE0</accession>
<dbReference type="PANTHER" id="PTHR43085">
    <property type="entry name" value="HEXOKINASE FAMILY MEMBER"/>
    <property type="match status" value="1"/>
</dbReference>
<feature type="domain" description="Carbohydrate kinase PfkB" evidence="6">
    <location>
        <begin position="27"/>
        <end position="290"/>
    </location>
</feature>